<proteinExistence type="predicted"/>
<evidence type="ECO:0000313" key="2">
    <source>
        <dbReference type="EMBL" id="SVD64799.1"/>
    </source>
</evidence>
<feature type="compositionally biased region" description="Basic residues" evidence="1">
    <location>
        <begin position="116"/>
        <end position="125"/>
    </location>
</feature>
<evidence type="ECO:0008006" key="3">
    <source>
        <dbReference type="Google" id="ProtNLM"/>
    </source>
</evidence>
<sequence>MANKKYLLNNQDMSQFIANGYLLLKPDYPAGLHQTIKKRTEYIFKSGDPGNQILEQVPELYEIFDHPVVKGTLQSIIGLNYIMQPHRHCHVNMPDSKGQGWHQDGTPRKFQGWNHPWRRHQRSRM</sequence>
<gene>
    <name evidence="2" type="ORF">METZ01_LOCUS417653</name>
</gene>
<accession>A0A382X1U0</accession>
<reference evidence="2" key="1">
    <citation type="submission" date="2018-05" db="EMBL/GenBank/DDBJ databases">
        <authorList>
            <person name="Lanie J.A."/>
            <person name="Ng W.-L."/>
            <person name="Kazmierczak K.M."/>
            <person name="Andrzejewski T.M."/>
            <person name="Davidsen T.M."/>
            <person name="Wayne K.J."/>
            <person name="Tettelin H."/>
            <person name="Glass J.I."/>
            <person name="Rusch D."/>
            <person name="Podicherti R."/>
            <person name="Tsui H.-C.T."/>
            <person name="Winkler M.E."/>
        </authorList>
    </citation>
    <scope>NUCLEOTIDE SEQUENCE</scope>
</reference>
<protein>
    <recommendedName>
        <fullName evidence="3">Phytanoyl-CoA dioxygenase</fullName>
    </recommendedName>
</protein>
<name>A0A382X1U0_9ZZZZ</name>
<dbReference type="Gene3D" id="2.60.120.620">
    <property type="entry name" value="q2cbj1_9rhob like domain"/>
    <property type="match status" value="1"/>
</dbReference>
<organism evidence="2">
    <name type="scientific">marine metagenome</name>
    <dbReference type="NCBI Taxonomy" id="408172"/>
    <lineage>
        <taxon>unclassified sequences</taxon>
        <taxon>metagenomes</taxon>
        <taxon>ecological metagenomes</taxon>
    </lineage>
</organism>
<evidence type="ECO:0000256" key="1">
    <source>
        <dbReference type="SAM" id="MobiDB-lite"/>
    </source>
</evidence>
<feature type="region of interest" description="Disordered" evidence="1">
    <location>
        <begin position="96"/>
        <end position="125"/>
    </location>
</feature>
<feature type="non-terminal residue" evidence="2">
    <location>
        <position position="125"/>
    </location>
</feature>
<dbReference type="EMBL" id="UINC01164122">
    <property type="protein sequence ID" value="SVD64799.1"/>
    <property type="molecule type" value="Genomic_DNA"/>
</dbReference>
<dbReference type="AlphaFoldDB" id="A0A382X1U0"/>
<dbReference type="SUPFAM" id="SSF51197">
    <property type="entry name" value="Clavaminate synthase-like"/>
    <property type="match status" value="1"/>
</dbReference>